<sequence>MSDRKTDNAALFQSYLGTAKPESTPKESPAPAAREEKVVSINAENIEKYDAYGIDRTRKKAMLDVKLADGQGVIIPFHDIRGAIYAGDHTIVIFATIGKVTVEGQNLSRVLDLIRNHELDYLRESSNKDPKPENVVIQRIRFDAGEK</sequence>
<dbReference type="RefSeq" id="WP_085216936.1">
    <property type="nucleotide sequence ID" value="NZ_FXAM01000008.1"/>
</dbReference>
<reference evidence="2 3" key="1">
    <citation type="submission" date="2016-12" db="EMBL/GenBank/DDBJ databases">
        <authorList>
            <person name="Song W.-J."/>
            <person name="Kurnit D.M."/>
        </authorList>
    </citation>
    <scope>NUCLEOTIDE SEQUENCE [LARGE SCALE GENOMIC DNA]</scope>
    <source>
        <strain evidence="2 3">175</strain>
    </source>
</reference>
<gene>
    <name evidence="2" type="ORF">SAMN02949497_0334</name>
</gene>
<protein>
    <submittedName>
        <fullName evidence="2">Uncharacterized protein</fullName>
    </submittedName>
</protein>
<accession>A0A1Y6DEU8</accession>
<evidence type="ECO:0000313" key="2">
    <source>
        <dbReference type="EMBL" id="SMF97935.1"/>
    </source>
</evidence>
<dbReference type="Proteomes" id="UP000192923">
    <property type="component" value="Unassembled WGS sequence"/>
</dbReference>
<evidence type="ECO:0000256" key="1">
    <source>
        <dbReference type="SAM" id="MobiDB-lite"/>
    </source>
</evidence>
<dbReference type="EMBL" id="FXAM01000008">
    <property type="protein sequence ID" value="SMF97935.1"/>
    <property type="molecule type" value="Genomic_DNA"/>
</dbReference>
<dbReference type="AlphaFoldDB" id="A0A1Y6DEU8"/>
<keyword evidence="3" id="KW-1185">Reference proteome</keyword>
<evidence type="ECO:0000313" key="3">
    <source>
        <dbReference type="Proteomes" id="UP000192923"/>
    </source>
</evidence>
<proteinExistence type="predicted"/>
<feature type="region of interest" description="Disordered" evidence="1">
    <location>
        <begin position="13"/>
        <end position="35"/>
    </location>
</feature>
<organism evidence="2 3">
    <name type="scientific">Methylomagnum ishizawai</name>
    <dbReference type="NCBI Taxonomy" id="1760988"/>
    <lineage>
        <taxon>Bacteria</taxon>
        <taxon>Pseudomonadati</taxon>
        <taxon>Pseudomonadota</taxon>
        <taxon>Gammaproteobacteria</taxon>
        <taxon>Methylococcales</taxon>
        <taxon>Methylococcaceae</taxon>
        <taxon>Methylomagnum</taxon>
    </lineage>
</organism>
<name>A0A1Y6DEU8_9GAMM</name>